<keyword evidence="5" id="KW-1185">Reference proteome</keyword>
<dbReference type="GO" id="GO:0003700">
    <property type="term" value="F:DNA-binding transcription factor activity"/>
    <property type="evidence" value="ECO:0007669"/>
    <property type="project" value="InterPro"/>
</dbReference>
<dbReference type="PANTHER" id="PTHR33164">
    <property type="entry name" value="TRANSCRIPTIONAL REGULATOR, MARR FAMILY"/>
    <property type="match status" value="1"/>
</dbReference>
<dbReference type="RefSeq" id="WP_096803247.1">
    <property type="nucleotide sequence ID" value="NZ_CP023563.1"/>
</dbReference>
<dbReference type="PANTHER" id="PTHR33164:SF106">
    <property type="entry name" value="TRANSCRIPTIONAL REGULATORY PROTEIN"/>
    <property type="match status" value="1"/>
</dbReference>
<evidence type="ECO:0000259" key="3">
    <source>
        <dbReference type="PROSITE" id="PS50995"/>
    </source>
</evidence>
<keyword evidence="1" id="KW-0175">Coiled coil</keyword>
<dbReference type="KEGG" id="brz:CFK38_11810"/>
<evidence type="ECO:0000313" key="4">
    <source>
        <dbReference type="EMBL" id="ATG52131.1"/>
    </source>
</evidence>
<accession>A0A291GPF5</accession>
<dbReference type="AlphaFoldDB" id="A0A291GPF5"/>
<protein>
    <submittedName>
        <fullName evidence="4">MarR family transcriptional regulator</fullName>
    </submittedName>
</protein>
<dbReference type="Gene3D" id="1.10.10.10">
    <property type="entry name" value="Winged helix-like DNA-binding domain superfamily/Winged helix DNA-binding domain"/>
    <property type="match status" value="1"/>
</dbReference>
<dbReference type="OrthoDB" id="162531at2"/>
<gene>
    <name evidence="4" type="ORF">CFK38_11810</name>
</gene>
<evidence type="ECO:0000256" key="1">
    <source>
        <dbReference type="SAM" id="Coils"/>
    </source>
</evidence>
<dbReference type="SUPFAM" id="SSF46785">
    <property type="entry name" value="Winged helix' DNA-binding domain"/>
    <property type="match status" value="1"/>
</dbReference>
<feature type="compositionally biased region" description="Basic and acidic residues" evidence="2">
    <location>
        <begin position="1"/>
        <end position="12"/>
    </location>
</feature>
<dbReference type="InterPro" id="IPR036388">
    <property type="entry name" value="WH-like_DNA-bd_sf"/>
</dbReference>
<dbReference type="GO" id="GO:0006950">
    <property type="term" value="P:response to stress"/>
    <property type="evidence" value="ECO:0007669"/>
    <property type="project" value="TreeGrafter"/>
</dbReference>
<dbReference type="SMART" id="SM00347">
    <property type="entry name" value="HTH_MARR"/>
    <property type="match status" value="1"/>
</dbReference>
<sequence length="201" mass="21810">MSSSRRAEDGRDQPAAPPPLFSIGSSDPGQELVDRRGLDDRDIAQIDALMAALARLRDAEQELTDASLRYMQLGRTDMRALHFLIVCENTGTLATPGAITQALGISSASTTKLLDRLEDAGHVRRARHPSDRRALVITIEPSTRSEAMRTVGTAQARRVDAVRRLLPAEREIVTGFLEDMAAQISVDGVDWSACEDAGSES</sequence>
<feature type="domain" description="HTH marR-type" evidence="3">
    <location>
        <begin position="46"/>
        <end position="182"/>
    </location>
</feature>
<evidence type="ECO:0000256" key="2">
    <source>
        <dbReference type="SAM" id="MobiDB-lite"/>
    </source>
</evidence>
<dbReference type="InterPro" id="IPR036390">
    <property type="entry name" value="WH_DNA-bd_sf"/>
</dbReference>
<name>A0A291GPF5_9MICO</name>
<feature type="region of interest" description="Disordered" evidence="2">
    <location>
        <begin position="1"/>
        <end position="32"/>
    </location>
</feature>
<feature type="coiled-coil region" evidence="1">
    <location>
        <begin position="46"/>
        <end position="76"/>
    </location>
</feature>
<dbReference type="InterPro" id="IPR039422">
    <property type="entry name" value="MarR/SlyA-like"/>
</dbReference>
<dbReference type="Pfam" id="PF12802">
    <property type="entry name" value="MarR_2"/>
    <property type="match status" value="1"/>
</dbReference>
<dbReference type="PROSITE" id="PS50995">
    <property type="entry name" value="HTH_MARR_2"/>
    <property type="match status" value="1"/>
</dbReference>
<dbReference type="EMBL" id="CP023563">
    <property type="protein sequence ID" value="ATG52131.1"/>
    <property type="molecule type" value="Genomic_DNA"/>
</dbReference>
<reference evidence="5" key="1">
    <citation type="submission" date="2017-09" db="EMBL/GenBank/DDBJ databases">
        <title>Brachybacterium sp. VM2412.</title>
        <authorList>
            <person name="Tak E.J."/>
            <person name="Bae J.-W."/>
        </authorList>
    </citation>
    <scope>NUCLEOTIDE SEQUENCE [LARGE SCALE GENOMIC DNA]</scope>
    <source>
        <strain evidence="5">VM2412</strain>
    </source>
</reference>
<dbReference type="Proteomes" id="UP000218165">
    <property type="component" value="Chromosome"/>
</dbReference>
<organism evidence="4 5">
    <name type="scientific">Brachybacterium vulturis</name>
    <dbReference type="NCBI Taxonomy" id="2017484"/>
    <lineage>
        <taxon>Bacteria</taxon>
        <taxon>Bacillati</taxon>
        <taxon>Actinomycetota</taxon>
        <taxon>Actinomycetes</taxon>
        <taxon>Micrococcales</taxon>
        <taxon>Dermabacteraceae</taxon>
        <taxon>Brachybacterium</taxon>
    </lineage>
</organism>
<proteinExistence type="predicted"/>
<dbReference type="InterPro" id="IPR000835">
    <property type="entry name" value="HTH_MarR-typ"/>
</dbReference>
<dbReference type="PRINTS" id="PR00598">
    <property type="entry name" value="HTHMARR"/>
</dbReference>
<evidence type="ECO:0000313" key="5">
    <source>
        <dbReference type="Proteomes" id="UP000218165"/>
    </source>
</evidence>